<organism evidence="1 2">
    <name type="scientific">Terrimonas rubra</name>
    <dbReference type="NCBI Taxonomy" id="1035890"/>
    <lineage>
        <taxon>Bacteria</taxon>
        <taxon>Pseudomonadati</taxon>
        <taxon>Bacteroidota</taxon>
        <taxon>Chitinophagia</taxon>
        <taxon>Chitinophagales</taxon>
        <taxon>Chitinophagaceae</taxon>
        <taxon>Terrimonas</taxon>
    </lineage>
</organism>
<reference evidence="2" key="1">
    <citation type="journal article" date="2019" name="Int. J. Syst. Evol. Microbiol.">
        <title>The Global Catalogue of Microorganisms (GCM) 10K type strain sequencing project: providing services to taxonomists for standard genome sequencing and annotation.</title>
        <authorList>
            <consortium name="The Broad Institute Genomics Platform"/>
            <consortium name="The Broad Institute Genome Sequencing Center for Infectious Disease"/>
            <person name="Wu L."/>
            <person name="Ma J."/>
        </authorList>
    </citation>
    <scope>NUCLEOTIDE SEQUENCE [LARGE SCALE GENOMIC DNA]</scope>
    <source>
        <strain evidence="2">KCTC 23299</strain>
    </source>
</reference>
<keyword evidence="2" id="KW-1185">Reference proteome</keyword>
<dbReference type="PROSITE" id="PS51257">
    <property type="entry name" value="PROKAR_LIPOPROTEIN"/>
    <property type="match status" value="1"/>
</dbReference>
<proteinExistence type="predicted"/>
<dbReference type="EMBL" id="JBHUOZ010000003">
    <property type="protein sequence ID" value="MFD2920414.1"/>
    <property type="molecule type" value="Genomic_DNA"/>
</dbReference>
<comment type="caution">
    <text evidence="1">The sequence shown here is derived from an EMBL/GenBank/DDBJ whole genome shotgun (WGS) entry which is preliminary data.</text>
</comment>
<dbReference type="Proteomes" id="UP001597511">
    <property type="component" value="Unassembled WGS sequence"/>
</dbReference>
<name>A0ABW6A4Y6_9BACT</name>
<protein>
    <recommendedName>
        <fullName evidence="3">Lipoprotein</fullName>
    </recommendedName>
</protein>
<evidence type="ECO:0000313" key="1">
    <source>
        <dbReference type="EMBL" id="MFD2920414.1"/>
    </source>
</evidence>
<sequence length="181" mass="20242">MNKYLAVIIVFIILTSCSSKDKKDMLGGGHKDNTYFKLTVNGVQRELENIHYARTGTNIHLATWGKNGFPNLNVTLTANAENDFRGSYPYYWDLSAGTSIILYGLGPSDGYESHWWDCPIDAPLLILSPGDIKIENIEHTGADEFITGSFATEQYQPQGNCPYAEVKTIKISAQFRLKRAQ</sequence>
<accession>A0ABW6A4Y6</accession>
<dbReference type="RefSeq" id="WP_386098715.1">
    <property type="nucleotide sequence ID" value="NZ_JBHUOZ010000003.1"/>
</dbReference>
<gene>
    <name evidence="1" type="ORF">ACFS6H_11870</name>
</gene>
<evidence type="ECO:0008006" key="3">
    <source>
        <dbReference type="Google" id="ProtNLM"/>
    </source>
</evidence>
<evidence type="ECO:0000313" key="2">
    <source>
        <dbReference type="Proteomes" id="UP001597511"/>
    </source>
</evidence>